<dbReference type="GO" id="GO:0005886">
    <property type="term" value="C:plasma membrane"/>
    <property type="evidence" value="ECO:0007669"/>
    <property type="project" value="UniProtKB-SubCell"/>
</dbReference>
<evidence type="ECO:0000256" key="1">
    <source>
        <dbReference type="ARBA" id="ARBA00000085"/>
    </source>
</evidence>
<evidence type="ECO:0000313" key="15">
    <source>
        <dbReference type="Proteomes" id="UP000292307"/>
    </source>
</evidence>
<dbReference type="CDD" id="cd00082">
    <property type="entry name" value="HisKA"/>
    <property type="match status" value="1"/>
</dbReference>
<organism evidence="13 16">
    <name type="scientific">Pseudoduganella albidiflava</name>
    <dbReference type="NCBI Taxonomy" id="321983"/>
    <lineage>
        <taxon>Bacteria</taxon>
        <taxon>Pseudomonadati</taxon>
        <taxon>Pseudomonadota</taxon>
        <taxon>Betaproteobacteria</taxon>
        <taxon>Burkholderiales</taxon>
        <taxon>Oxalobacteraceae</taxon>
        <taxon>Telluria group</taxon>
        <taxon>Pseudoduganella</taxon>
    </lineage>
</organism>
<evidence type="ECO:0000256" key="8">
    <source>
        <dbReference type="ARBA" id="ARBA00022777"/>
    </source>
</evidence>
<dbReference type="InterPro" id="IPR003661">
    <property type="entry name" value="HisK_dim/P_dom"/>
</dbReference>
<dbReference type="Gene3D" id="1.10.287.130">
    <property type="match status" value="1"/>
</dbReference>
<keyword evidence="6" id="KW-0808">Transferase</keyword>
<feature type="region of interest" description="Disordered" evidence="10">
    <location>
        <begin position="1"/>
        <end position="30"/>
    </location>
</feature>
<dbReference type="EMBL" id="BMWV01000003">
    <property type="protein sequence ID" value="GGY35022.1"/>
    <property type="molecule type" value="Genomic_DNA"/>
</dbReference>
<feature type="transmembrane region" description="Helical" evidence="11">
    <location>
        <begin position="53"/>
        <end position="72"/>
    </location>
</feature>
<keyword evidence="8 13" id="KW-0418">Kinase</keyword>
<dbReference type="Gene3D" id="3.30.565.10">
    <property type="entry name" value="Histidine kinase-like ATPase, C-terminal domain"/>
    <property type="match status" value="1"/>
</dbReference>
<dbReference type="InterPro" id="IPR036890">
    <property type="entry name" value="HATPase_C_sf"/>
</dbReference>
<keyword evidence="15" id="KW-1185">Reference proteome</keyword>
<feature type="domain" description="Histidine kinase" evidence="12">
    <location>
        <begin position="245"/>
        <end position="452"/>
    </location>
</feature>
<evidence type="ECO:0000259" key="12">
    <source>
        <dbReference type="PROSITE" id="PS50109"/>
    </source>
</evidence>
<dbReference type="InterPro" id="IPR004358">
    <property type="entry name" value="Sig_transdc_His_kin-like_C"/>
</dbReference>
<dbReference type="InterPro" id="IPR003594">
    <property type="entry name" value="HATPase_dom"/>
</dbReference>
<reference evidence="13" key="1">
    <citation type="journal article" date="2014" name="Int. J. Syst. Evol. Microbiol.">
        <title>Complete genome sequence of Corynebacterium casei LMG S-19264T (=DSM 44701T), isolated from a smear-ripened cheese.</title>
        <authorList>
            <consortium name="US DOE Joint Genome Institute (JGI-PGF)"/>
            <person name="Walter F."/>
            <person name="Albersmeier A."/>
            <person name="Kalinowski J."/>
            <person name="Ruckert C."/>
        </authorList>
    </citation>
    <scope>NUCLEOTIDE SEQUENCE</scope>
    <source>
        <strain evidence="13">KCTC 12343</strain>
    </source>
</reference>
<dbReference type="InterPro" id="IPR036097">
    <property type="entry name" value="HisK_dim/P_sf"/>
</dbReference>
<gene>
    <name evidence="14" type="ORF">EYF70_12210</name>
    <name evidence="13" type="ORF">GCM10007387_16240</name>
</gene>
<dbReference type="GO" id="GO:0005524">
    <property type="term" value="F:ATP binding"/>
    <property type="evidence" value="ECO:0007669"/>
    <property type="project" value="UniProtKB-KW"/>
</dbReference>
<dbReference type="InterPro" id="IPR005467">
    <property type="entry name" value="His_kinase_dom"/>
</dbReference>
<evidence type="ECO:0000256" key="7">
    <source>
        <dbReference type="ARBA" id="ARBA00022741"/>
    </source>
</evidence>
<evidence type="ECO:0000256" key="11">
    <source>
        <dbReference type="SAM" id="Phobius"/>
    </source>
</evidence>
<dbReference type="PROSITE" id="PS50109">
    <property type="entry name" value="HIS_KIN"/>
    <property type="match status" value="1"/>
</dbReference>
<name>A0A411WXV2_9BURK</name>
<dbReference type="SMART" id="SM00387">
    <property type="entry name" value="HATPase_c"/>
    <property type="match status" value="1"/>
</dbReference>
<evidence type="ECO:0000256" key="9">
    <source>
        <dbReference type="ARBA" id="ARBA00022840"/>
    </source>
</evidence>
<feature type="transmembrane region" description="Helical" evidence="11">
    <location>
        <begin position="189"/>
        <end position="209"/>
    </location>
</feature>
<dbReference type="PRINTS" id="PR00344">
    <property type="entry name" value="BCTRLSENSOR"/>
</dbReference>
<evidence type="ECO:0000256" key="6">
    <source>
        <dbReference type="ARBA" id="ARBA00022679"/>
    </source>
</evidence>
<keyword evidence="11" id="KW-0472">Membrane</keyword>
<feature type="transmembrane region" description="Helical" evidence="11">
    <location>
        <begin position="139"/>
        <end position="169"/>
    </location>
</feature>
<dbReference type="Proteomes" id="UP000292307">
    <property type="component" value="Chromosome"/>
</dbReference>
<dbReference type="PANTHER" id="PTHR44936">
    <property type="entry name" value="SENSOR PROTEIN CREC"/>
    <property type="match status" value="1"/>
</dbReference>
<feature type="transmembrane region" description="Helical" evidence="11">
    <location>
        <begin position="109"/>
        <end position="127"/>
    </location>
</feature>
<dbReference type="RefSeq" id="WP_131145650.1">
    <property type="nucleotide sequence ID" value="NZ_BMWV01000003.1"/>
</dbReference>
<evidence type="ECO:0000256" key="10">
    <source>
        <dbReference type="SAM" id="MobiDB-lite"/>
    </source>
</evidence>
<comment type="subcellular location">
    <subcellularLocation>
        <location evidence="2">Cell membrane</location>
        <topology evidence="2">Multi-pass membrane protein</topology>
    </subcellularLocation>
</comment>
<evidence type="ECO:0000256" key="5">
    <source>
        <dbReference type="ARBA" id="ARBA00022553"/>
    </source>
</evidence>
<dbReference type="EMBL" id="CP036401">
    <property type="protein sequence ID" value="QBI01529.1"/>
    <property type="molecule type" value="Genomic_DNA"/>
</dbReference>
<protein>
    <recommendedName>
        <fullName evidence="3">histidine kinase</fullName>
        <ecNumber evidence="3">2.7.13.3</ecNumber>
    </recommendedName>
</protein>
<dbReference type="AlphaFoldDB" id="A0A411WXV2"/>
<dbReference type="SUPFAM" id="SSF47384">
    <property type="entry name" value="Homodimeric domain of signal transducing histidine kinase"/>
    <property type="match status" value="1"/>
</dbReference>
<keyword evidence="4" id="KW-1003">Cell membrane</keyword>
<dbReference type="SUPFAM" id="SSF55874">
    <property type="entry name" value="ATPase domain of HSP90 chaperone/DNA topoisomerase II/histidine kinase"/>
    <property type="match status" value="1"/>
</dbReference>
<dbReference type="OrthoDB" id="9785252at2"/>
<evidence type="ECO:0000313" key="14">
    <source>
        <dbReference type="EMBL" id="QBI01529.1"/>
    </source>
</evidence>
<keyword evidence="11" id="KW-0812">Transmembrane</keyword>
<reference evidence="13" key="3">
    <citation type="submission" date="2022-12" db="EMBL/GenBank/DDBJ databases">
        <authorList>
            <person name="Sun Q."/>
            <person name="Kim S."/>
        </authorList>
    </citation>
    <scope>NUCLEOTIDE SEQUENCE</scope>
    <source>
        <strain evidence="13">KCTC 12343</strain>
    </source>
</reference>
<evidence type="ECO:0000256" key="3">
    <source>
        <dbReference type="ARBA" id="ARBA00012438"/>
    </source>
</evidence>
<dbReference type="Proteomes" id="UP000628442">
    <property type="component" value="Unassembled WGS sequence"/>
</dbReference>
<evidence type="ECO:0000313" key="16">
    <source>
        <dbReference type="Proteomes" id="UP000628442"/>
    </source>
</evidence>
<dbReference type="InterPro" id="IPR050980">
    <property type="entry name" value="2C_sensor_his_kinase"/>
</dbReference>
<reference evidence="14 15" key="2">
    <citation type="submission" date="2019-02" db="EMBL/GenBank/DDBJ databases">
        <title>Draft Genome Sequences of Six Type Strains of the Genus Massilia.</title>
        <authorList>
            <person name="Miess H."/>
            <person name="Frediansyhah A."/>
            <person name="Gross H."/>
        </authorList>
    </citation>
    <scope>NUCLEOTIDE SEQUENCE [LARGE SCALE GENOMIC DNA]</scope>
    <source>
        <strain evidence="14 15">DSM 17472</strain>
    </source>
</reference>
<evidence type="ECO:0000313" key="13">
    <source>
        <dbReference type="EMBL" id="GGY35022.1"/>
    </source>
</evidence>
<keyword evidence="9" id="KW-0067">ATP-binding</keyword>
<accession>A0A411WXV2</accession>
<dbReference type="PANTHER" id="PTHR44936:SF10">
    <property type="entry name" value="SENSOR PROTEIN RSTB"/>
    <property type="match status" value="1"/>
</dbReference>
<dbReference type="GO" id="GO:0000155">
    <property type="term" value="F:phosphorelay sensor kinase activity"/>
    <property type="evidence" value="ECO:0007669"/>
    <property type="project" value="InterPro"/>
</dbReference>
<sequence length="469" mass="51080">MKKLAEQKQAEQKQAERRETGERRKQDGRRAQVAAAGVEYAAGHKNMMQLIQLRWIAVVGQVATITAATYLYGIVLPLVPMLQVLACLIAFNVASHLRWHEVRYVRNTELFMALLVDVAILTSQLYLAGGATNPFAFLYLLQVILSAVLLAPAYAWTFVLITAACLAGLSRNHLPLPLDVEHAGGVLSLYVQGMLICFMLNAALLVFFITRITANLRAGDAQLADLRQRAAEEEHVVRMGLLASGAAHELGTPLATLSVILGDWKRMPEFARNPELLEEIGEMQAQLKRCKAIVSGILLSAGETRGESSTKTTLATFLDELAQEWRSTRPVQHFFYFNRIVDDLPVVFDETLKQMICNVLDNALEASPARVELQATREDGHLILRVLDAGPGFDPAVLAQIGKPYNSTKGRPGSGLGLFLVVNVARTLGGTVGARNREAGGAEVVIRLPLSSIALEGMPPGFAESGPRA</sequence>
<dbReference type="EC" id="2.7.13.3" evidence="3"/>
<comment type="catalytic activity">
    <reaction evidence="1">
        <text>ATP + protein L-histidine = ADP + protein N-phospho-L-histidine.</text>
        <dbReference type="EC" id="2.7.13.3"/>
    </reaction>
</comment>
<keyword evidence="5" id="KW-0597">Phosphoprotein</keyword>
<feature type="transmembrane region" description="Helical" evidence="11">
    <location>
        <begin position="78"/>
        <end position="97"/>
    </location>
</feature>
<dbReference type="Pfam" id="PF02518">
    <property type="entry name" value="HATPase_c"/>
    <property type="match status" value="1"/>
</dbReference>
<keyword evidence="11" id="KW-1133">Transmembrane helix</keyword>
<proteinExistence type="predicted"/>
<evidence type="ECO:0000256" key="2">
    <source>
        <dbReference type="ARBA" id="ARBA00004651"/>
    </source>
</evidence>
<evidence type="ECO:0000256" key="4">
    <source>
        <dbReference type="ARBA" id="ARBA00022475"/>
    </source>
</evidence>
<keyword evidence="7" id="KW-0547">Nucleotide-binding</keyword>